<dbReference type="EMBL" id="CAUYUJ010003871">
    <property type="protein sequence ID" value="CAK0807197.1"/>
    <property type="molecule type" value="Genomic_DNA"/>
</dbReference>
<reference evidence="2" key="1">
    <citation type="submission" date="2023-10" db="EMBL/GenBank/DDBJ databases">
        <authorList>
            <person name="Chen Y."/>
            <person name="Shah S."/>
            <person name="Dougan E. K."/>
            <person name="Thang M."/>
            <person name="Chan C."/>
        </authorList>
    </citation>
    <scope>NUCLEOTIDE SEQUENCE [LARGE SCALE GENOMIC DNA]</scope>
</reference>
<organism evidence="2 3">
    <name type="scientific">Prorocentrum cordatum</name>
    <dbReference type="NCBI Taxonomy" id="2364126"/>
    <lineage>
        <taxon>Eukaryota</taxon>
        <taxon>Sar</taxon>
        <taxon>Alveolata</taxon>
        <taxon>Dinophyceae</taxon>
        <taxon>Prorocentrales</taxon>
        <taxon>Prorocentraceae</taxon>
        <taxon>Prorocentrum</taxon>
    </lineage>
</organism>
<evidence type="ECO:0000313" key="2">
    <source>
        <dbReference type="EMBL" id="CAK0807197.1"/>
    </source>
</evidence>
<accession>A0ABN9QU48</accession>
<name>A0ABN9QU48_9DINO</name>
<sequence>RISRSLPPPHSSSRSLPPPPSLWPGGEEQMHASDHVATGVAKPLAGTLASTARESELAGSRGRAANPLLDPLAPASARGTLVTASARGGAGSRGGQWLPPSAAAPPALSAREARSGGAPPAPAVPGAASSSARSRPRA</sequence>
<proteinExistence type="predicted"/>
<comment type="caution">
    <text evidence="2">The sequence shown here is derived from an EMBL/GenBank/DDBJ whole genome shotgun (WGS) entry which is preliminary data.</text>
</comment>
<feature type="non-terminal residue" evidence="2">
    <location>
        <position position="1"/>
    </location>
</feature>
<evidence type="ECO:0000256" key="1">
    <source>
        <dbReference type="SAM" id="MobiDB-lite"/>
    </source>
</evidence>
<feature type="compositionally biased region" description="Pro residues" evidence="1">
    <location>
        <begin position="1"/>
        <end position="22"/>
    </location>
</feature>
<feature type="compositionally biased region" description="Low complexity" evidence="1">
    <location>
        <begin position="64"/>
        <end position="77"/>
    </location>
</feature>
<dbReference type="Proteomes" id="UP001189429">
    <property type="component" value="Unassembled WGS sequence"/>
</dbReference>
<gene>
    <name evidence="2" type="ORF">PCOR1329_LOCUS13148</name>
</gene>
<evidence type="ECO:0000313" key="3">
    <source>
        <dbReference type="Proteomes" id="UP001189429"/>
    </source>
</evidence>
<feature type="region of interest" description="Disordered" evidence="1">
    <location>
        <begin position="1"/>
        <end position="138"/>
    </location>
</feature>
<protein>
    <submittedName>
        <fullName evidence="2">Uncharacterized protein</fullName>
    </submittedName>
</protein>
<keyword evidence="3" id="KW-1185">Reference proteome</keyword>
<feature type="compositionally biased region" description="Low complexity" evidence="1">
    <location>
        <begin position="98"/>
        <end position="138"/>
    </location>
</feature>